<feature type="domain" description="DUF7730" evidence="1">
    <location>
        <begin position="45"/>
        <end position="238"/>
    </location>
</feature>
<dbReference type="EMBL" id="ML996570">
    <property type="protein sequence ID" value="KAF2759225.1"/>
    <property type="molecule type" value="Genomic_DNA"/>
</dbReference>
<dbReference type="GeneID" id="54481951"/>
<sequence length="382" mass="44724">MPPPKIASNQAEARKTKTECVILPRRNNKPPLLTVPSKPRKQVGFSDLPGEVRNQIYGYYFQKRSRVELHTVPKRTTRKNPLPRKSNQTFIFVSPTADSRKVVYSPKKPSAQSTVHITRPLFKSCHKIRSQYHDTKWSSSIGALFLVSRQLYEETIHFHYVNTTFVFDTSKRLRSFLTHVSTERLSAIRNIEVKHISYGEPQHPRDCVYKNKHDEKWEVLCADTARLMPSLRSLVVSWHVVECPMRFEVTEEWLKPLWAFNVLNKSTTPSELRHLKRSHDIVQDTKILQSAVRESPFKMRVRFSTFADAAHRYQLKKYQIDPRLTAAYDALKGRFEQAIGYVVAGWTMKDAIWVYKEVYRQRHIMWVANLNLNEPLAIFIED</sequence>
<evidence type="ECO:0000259" key="1">
    <source>
        <dbReference type="Pfam" id="PF24864"/>
    </source>
</evidence>
<name>A0A6A6W9I9_9PEZI</name>
<gene>
    <name evidence="2" type="ORF">EJ05DRAFT_337533</name>
</gene>
<reference evidence="2" key="1">
    <citation type="journal article" date="2020" name="Stud. Mycol.">
        <title>101 Dothideomycetes genomes: a test case for predicting lifestyles and emergence of pathogens.</title>
        <authorList>
            <person name="Haridas S."/>
            <person name="Albert R."/>
            <person name="Binder M."/>
            <person name="Bloem J."/>
            <person name="Labutti K."/>
            <person name="Salamov A."/>
            <person name="Andreopoulos B."/>
            <person name="Baker S."/>
            <person name="Barry K."/>
            <person name="Bills G."/>
            <person name="Bluhm B."/>
            <person name="Cannon C."/>
            <person name="Castanera R."/>
            <person name="Culley D."/>
            <person name="Daum C."/>
            <person name="Ezra D."/>
            <person name="Gonzalez J."/>
            <person name="Henrissat B."/>
            <person name="Kuo A."/>
            <person name="Liang C."/>
            <person name="Lipzen A."/>
            <person name="Lutzoni F."/>
            <person name="Magnuson J."/>
            <person name="Mondo S."/>
            <person name="Nolan M."/>
            <person name="Ohm R."/>
            <person name="Pangilinan J."/>
            <person name="Park H.-J."/>
            <person name="Ramirez L."/>
            <person name="Alfaro M."/>
            <person name="Sun H."/>
            <person name="Tritt A."/>
            <person name="Yoshinaga Y."/>
            <person name="Zwiers L.-H."/>
            <person name="Turgeon B."/>
            <person name="Goodwin S."/>
            <person name="Spatafora J."/>
            <person name="Crous P."/>
            <person name="Grigoriev I."/>
        </authorList>
    </citation>
    <scope>NUCLEOTIDE SEQUENCE</scope>
    <source>
        <strain evidence="2">CBS 121739</strain>
    </source>
</reference>
<evidence type="ECO:0000313" key="3">
    <source>
        <dbReference type="Proteomes" id="UP000799437"/>
    </source>
</evidence>
<proteinExistence type="predicted"/>
<protein>
    <recommendedName>
        <fullName evidence="1">DUF7730 domain-containing protein</fullName>
    </recommendedName>
</protein>
<dbReference type="PANTHER" id="PTHR38790">
    <property type="entry name" value="2EXR DOMAIN-CONTAINING PROTEIN-RELATED"/>
    <property type="match status" value="1"/>
</dbReference>
<evidence type="ECO:0000313" key="2">
    <source>
        <dbReference type="EMBL" id="KAF2759225.1"/>
    </source>
</evidence>
<dbReference type="Pfam" id="PF24864">
    <property type="entry name" value="DUF7730"/>
    <property type="match status" value="1"/>
</dbReference>
<dbReference type="RefSeq" id="XP_033601676.1">
    <property type="nucleotide sequence ID" value="XM_033740897.1"/>
</dbReference>
<keyword evidence="3" id="KW-1185">Reference proteome</keyword>
<dbReference type="AlphaFoldDB" id="A0A6A6W9I9"/>
<dbReference type="Proteomes" id="UP000799437">
    <property type="component" value="Unassembled WGS sequence"/>
</dbReference>
<organism evidence="2 3">
    <name type="scientific">Pseudovirgaria hyperparasitica</name>
    <dbReference type="NCBI Taxonomy" id="470096"/>
    <lineage>
        <taxon>Eukaryota</taxon>
        <taxon>Fungi</taxon>
        <taxon>Dikarya</taxon>
        <taxon>Ascomycota</taxon>
        <taxon>Pezizomycotina</taxon>
        <taxon>Dothideomycetes</taxon>
        <taxon>Dothideomycetes incertae sedis</taxon>
        <taxon>Acrospermales</taxon>
        <taxon>Acrospermaceae</taxon>
        <taxon>Pseudovirgaria</taxon>
    </lineage>
</organism>
<accession>A0A6A6W9I9</accession>
<dbReference type="PANTHER" id="PTHR38790:SF8">
    <property type="entry name" value="F-BOX DOMAIN-CONTAINING PROTEIN"/>
    <property type="match status" value="1"/>
</dbReference>
<dbReference type="InterPro" id="IPR056632">
    <property type="entry name" value="DUF7730"/>
</dbReference>
<dbReference type="OrthoDB" id="4757095at2759"/>